<feature type="non-terminal residue" evidence="1">
    <location>
        <position position="1"/>
    </location>
</feature>
<dbReference type="Proteomes" id="UP000475037">
    <property type="component" value="Unassembled WGS sequence"/>
</dbReference>
<comment type="caution">
    <text evidence="1">The sequence shown here is derived from an EMBL/GenBank/DDBJ whole genome shotgun (WGS) entry which is preliminary data.</text>
</comment>
<protein>
    <submittedName>
        <fullName evidence="1">LORF2 protein</fullName>
    </submittedName>
</protein>
<sequence>SFCAMKETMNKAKRQPMEWGKIIANDIFGKGSVSKIYIKNLYNFTPKKQTILLKRDSEYMDWILSPLPLPLPSLKINKLKKERCSTSLIIREVRIKTTMRYHLIPVRMVKIKNRRKKCGPKYREMGAFLH</sequence>
<reference evidence="1 2" key="1">
    <citation type="submission" date="2019-11" db="EMBL/GenBank/DDBJ databases">
        <authorList>
            <person name="Yang C."/>
            <person name="Li F."/>
        </authorList>
    </citation>
    <scope>NUCLEOTIDE SEQUENCE [LARGE SCALE GENOMIC DNA]</scope>
    <source>
        <strain evidence="1">KB4526</strain>
        <tissue evidence="1">Muscle</tissue>
    </source>
</reference>
<feature type="non-terminal residue" evidence="1">
    <location>
        <position position="130"/>
    </location>
</feature>
<evidence type="ECO:0000313" key="2">
    <source>
        <dbReference type="Proteomes" id="UP000475037"/>
    </source>
</evidence>
<organism evidence="1 2">
    <name type="scientific">Crocuta crocuta</name>
    <name type="common">Spotted hyena</name>
    <dbReference type="NCBI Taxonomy" id="9678"/>
    <lineage>
        <taxon>Eukaryota</taxon>
        <taxon>Metazoa</taxon>
        <taxon>Chordata</taxon>
        <taxon>Craniata</taxon>
        <taxon>Vertebrata</taxon>
        <taxon>Euteleostomi</taxon>
        <taxon>Mammalia</taxon>
        <taxon>Eutheria</taxon>
        <taxon>Laurasiatheria</taxon>
        <taxon>Carnivora</taxon>
        <taxon>Feliformia</taxon>
        <taxon>Hyaenidae</taxon>
        <taxon>Crocuta</taxon>
    </lineage>
</organism>
<proteinExistence type="predicted"/>
<keyword evidence="2" id="KW-1185">Reference proteome</keyword>
<dbReference type="EMBL" id="VOAJ01000643">
    <property type="protein sequence ID" value="KAF0886698.1"/>
    <property type="molecule type" value="Genomic_DNA"/>
</dbReference>
<gene>
    <name evidence="1" type="primary">Pol_30</name>
    <name evidence="1" type="ORF">FOF47_R07435</name>
</gene>
<dbReference type="AlphaFoldDB" id="A0A6G1BF60"/>
<name>A0A6G1BF60_CROCR</name>
<evidence type="ECO:0000313" key="1">
    <source>
        <dbReference type="EMBL" id="KAF0886698.1"/>
    </source>
</evidence>
<accession>A0A6G1BF60</accession>